<evidence type="ECO:0000256" key="7">
    <source>
        <dbReference type="SAM" id="Phobius"/>
    </source>
</evidence>
<name>A0AAN6UFL8_9PEZI</name>
<feature type="transmembrane region" description="Helical" evidence="7">
    <location>
        <begin position="257"/>
        <end position="279"/>
    </location>
</feature>
<evidence type="ECO:0000313" key="9">
    <source>
        <dbReference type="EMBL" id="KAK4131815.1"/>
    </source>
</evidence>
<dbReference type="EMBL" id="MU853421">
    <property type="protein sequence ID" value="KAK4131815.1"/>
    <property type="molecule type" value="Genomic_DNA"/>
</dbReference>
<dbReference type="InterPro" id="IPR052337">
    <property type="entry name" value="SAT4-like"/>
</dbReference>
<feature type="region of interest" description="Disordered" evidence="6">
    <location>
        <begin position="347"/>
        <end position="367"/>
    </location>
</feature>
<dbReference type="InterPro" id="IPR049326">
    <property type="entry name" value="Rhodopsin_dom_fungi"/>
</dbReference>
<comment type="caution">
    <text evidence="9">The sequence shown here is derived from an EMBL/GenBank/DDBJ whole genome shotgun (WGS) entry which is preliminary data.</text>
</comment>
<reference evidence="9" key="2">
    <citation type="submission" date="2023-05" db="EMBL/GenBank/DDBJ databases">
        <authorList>
            <consortium name="Lawrence Berkeley National Laboratory"/>
            <person name="Steindorff A."/>
            <person name="Hensen N."/>
            <person name="Bonometti L."/>
            <person name="Westerberg I."/>
            <person name="Brannstrom I.O."/>
            <person name="Guillou S."/>
            <person name="Cros-Aarteil S."/>
            <person name="Calhoun S."/>
            <person name="Haridas S."/>
            <person name="Kuo A."/>
            <person name="Mondo S."/>
            <person name="Pangilinan J."/>
            <person name="Riley R."/>
            <person name="Labutti K."/>
            <person name="Andreopoulos B."/>
            <person name="Lipzen A."/>
            <person name="Chen C."/>
            <person name="Yanf M."/>
            <person name="Daum C."/>
            <person name="Ng V."/>
            <person name="Clum A."/>
            <person name="Ohm R."/>
            <person name="Martin F."/>
            <person name="Silar P."/>
            <person name="Natvig D."/>
            <person name="Lalanne C."/>
            <person name="Gautier V."/>
            <person name="Ament-Velasquez S.L."/>
            <person name="Kruys A."/>
            <person name="Hutchinson M.I."/>
            <person name="Powell A.J."/>
            <person name="Barry K."/>
            <person name="Miller A.N."/>
            <person name="Grigoriev I.V."/>
            <person name="Debuchy R."/>
            <person name="Gladieux P."/>
            <person name="Thoren M.H."/>
            <person name="Johannesson H."/>
        </authorList>
    </citation>
    <scope>NUCLEOTIDE SEQUENCE</scope>
    <source>
        <strain evidence="9">CBS 123565</strain>
    </source>
</reference>
<dbReference type="GO" id="GO:0016020">
    <property type="term" value="C:membrane"/>
    <property type="evidence" value="ECO:0007669"/>
    <property type="project" value="UniProtKB-SubCell"/>
</dbReference>
<proteinExistence type="inferred from homology"/>
<dbReference type="Pfam" id="PF20684">
    <property type="entry name" value="Fung_rhodopsin"/>
    <property type="match status" value="1"/>
</dbReference>
<keyword evidence="4 7" id="KW-0472">Membrane</keyword>
<feature type="domain" description="Rhodopsin" evidence="8">
    <location>
        <begin position="44"/>
        <end position="284"/>
    </location>
</feature>
<feature type="compositionally biased region" description="Low complexity" evidence="6">
    <location>
        <begin position="348"/>
        <end position="359"/>
    </location>
</feature>
<keyword evidence="2 7" id="KW-0812">Transmembrane</keyword>
<feature type="transmembrane region" description="Helical" evidence="7">
    <location>
        <begin position="26"/>
        <end position="48"/>
    </location>
</feature>
<evidence type="ECO:0000313" key="10">
    <source>
        <dbReference type="Proteomes" id="UP001304895"/>
    </source>
</evidence>
<feature type="compositionally biased region" description="Polar residues" evidence="6">
    <location>
        <begin position="296"/>
        <end position="305"/>
    </location>
</feature>
<feature type="transmembrane region" description="Helical" evidence="7">
    <location>
        <begin position="140"/>
        <end position="161"/>
    </location>
</feature>
<feature type="compositionally biased region" description="Basic and acidic residues" evidence="6">
    <location>
        <begin position="306"/>
        <end position="316"/>
    </location>
</feature>
<dbReference type="AlphaFoldDB" id="A0AAN6UFL8"/>
<evidence type="ECO:0000256" key="4">
    <source>
        <dbReference type="ARBA" id="ARBA00023136"/>
    </source>
</evidence>
<keyword evidence="3 7" id="KW-1133">Transmembrane helix</keyword>
<evidence type="ECO:0000259" key="8">
    <source>
        <dbReference type="Pfam" id="PF20684"/>
    </source>
</evidence>
<comment type="subcellular location">
    <subcellularLocation>
        <location evidence="1">Membrane</location>
        <topology evidence="1">Multi-pass membrane protein</topology>
    </subcellularLocation>
</comment>
<feature type="transmembrane region" description="Helical" evidence="7">
    <location>
        <begin position="104"/>
        <end position="128"/>
    </location>
</feature>
<feature type="region of interest" description="Disordered" evidence="6">
    <location>
        <begin position="296"/>
        <end position="316"/>
    </location>
</feature>
<evidence type="ECO:0000256" key="2">
    <source>
        <dbReference type="ARBA" id="ARBA00022692"/>
    </source>
</evidence>
<dbReference type="Proteomes" id="UP001304895">
    <property type="component" value="Unassembled WGS sequence"/>
</dbReference>
<dbReference type="PANTHER" id="PTHR33048">
    <property type="entry name" value="PTH11-LIKE INTEGRAL MEMBRANE PROTEIN (AFU_ORTHOLOGUE AFUA_5G11245)"/>
    <property type="match status" value="1"/>
</dbReference>
<dbReference type="PANTHER" id="PTHR33048:SF129">
    <property type="entry name" value="INTEGRAL MEMBRANE PROTEIN-RELATED"/>
    <property type="match status" value="1"/>
</dbReference>
<evidence type="ECO:0000256" key="3">
    <source>
        <dbReference type="ARBA" id="ARBA00022989"/>
    </source>
</evidence>
<protein>
    <recommendedName>
        <fullName evidence="8">Rhodopsin domain-containing protein</fullName>
    </recommendedName>
</protein>
<feature type="transmembrane region" description="Helical" evidence="7">
    <location>
        <begin position="221"/>
        <end position="242"/>
    </location>
</feature>
<keyword evidence="10" id="KW-1185">Reference proteome</keyword>
<gene>
    <name evidence="9" type="ORF">BT67DRAFT_444232</name>
</gene>
<feature type="transmembrane region" description="Helical" evidence="7">
    <location>
        <begin position="60"/>
        <end position="84"/>
    </location>
</feature>
<accession>A0AAN6UFL8</accession>
<evidence type="ECO:0000256" key="6">
    <source>
        <dbReference type="SAM" id="MobiDB-lite"/>
    </source>
</evidence>
<evidence type="ECO:0000256" key="1">
    <source>
        <dbReference type="ARBA" id="ARBA00004141"/>
    </source>
</evidence>
<comment type="similarity">
    <text evidence="5">Belongs to the SAT4 family.</text>
</comment>
<organism evidence="9 10">
    <name type="scientific">Trichocladium antarcticum</name>
    <dbReference type="NCBI Taxonomy" id="1450529"/>
    <lineage>
        <taxon>Eukaryota</taxon>
        <taxon>Fungi</taxon>
        <taxon>Dikarya</taxon>
        <taxon>Ascomycota</taxon>
        <taxon>Pezizomycotina</taxon>
        <taxon>Sordariomycetes</taxon>
        <taxon>Sordariomycetidae</taxon>
        <taxon>Sordariales</taxon>
        <taxon>Chaetomiaceae</taxon>
        <taxon>Trichocladium</taxon>
    </lineage>
</organism>
<evidence type="ECO:0000256" key="5">
    <source>
        <dbReference type="ARBA" id="ARBA00038359"/>
    </source>
</evidence>
<feature type="transmembrane region" description="Helical" evidence="7">
    <location>
        <begin position="190"/>
        <end position="209"/>
    </location>
</feature>
<sequence>MRHAPPEVMAAWPTPNYLDPVTRGPALIIVELITLPIAFVVLALRLHVRIKILHKTGWDDWIMVAAATAATGLTACIVVAFYRYGWDRHIWDSPLPTLMVGRQVSLAAQVLFIVGTALAKISILVSYLRLAPSSSWFRRLTIYSLWYIVLSNAAFVTVLFVQCRPISSYWNLLRTEQDCISETATLLSHAIAAIMSDLLVWALPLPALYRAKLPLSQRIALIVLFSFGLVVILAACIRTYYIHVVVQVSYDVTWDSFYLWIWTSIEMELGIICGCVPWLKSLFKVWQTKRAGTRASASTGANSRTLRSDGRSRKTMSDAGAVYRMDNRRKYSNATRNAYLDLESCQESAGSRASSPGPALTRPAPAR</sequence>
<reference evidence="9" key="1">
    <citation type="journal article" date="2023" name="Mol. Phylogenet. Evol.">
        <title>Genome-scale phylogeny and comparative genomics of the fungal order Sordariales.</title>
        <authorList>
            <person name="Hensen N."/>
            <person name="Bonometti L."/>
            <person name="Westerberg I."/>
            <person name="Brannstrom I.O."/>
            <person name="Guillou S."/>
            <person name="Cros-Aarteil S."/>
            <person name="Calhoun S."/>
            <person name="Haridas S."/>
            <person name="Kuo A."/>
            <person name="Mondo S."/>
            <person name="Pangilinan J."/>
            <person name="Riley R."/>
            <person name="LaButti K."/>
            <person name="Andreopoulos B."/>
            <person name="Lipzen A."/>
            <person name="Chen C."/>
            <person name="Yan M."/>
            <person name="Daum C."/>
            <person name="Ng V."/>
            <person name="Clum A."/>
            <person name="Steindorff A."/>
            <person name="Ohm R.A."/>
            <person name="Martin F."/>
            <person name="Silar P."/>
            <person name="Natvig D.O."/>
            <person name="Lalanne C."/>
            <person name="Gautier V."/>
            <person name="Ament-Velasquez S.L."/>
            <person name="Kruys A."/>
            <person name="Hutchinson M.I."/>
            <person name="Powell A.J."/>
            <person name="Barry K."/>
            <person name="Miller A.N."/>
            <person name="Grigoriev I.V."/>
            <person name="Debuchy R."/>
            <person name="Gladieux P."/>
            <person name="Hiltunen Thoren M."/>
            <person name="Johannesson H."/>
        </authorList>
    </citation>
    <scope>NUCLEOTIDE SEQUENCE</scope>
    <source>
        <strain evidence="9">CBS 123565</strain>
    </source>
</reference>